<gene>
    <name evidence="2" type="ORF">B1992_09955</name>
</gene>
<comment type="caution">
    <text evidence="2">The sequence shown here is derived from an EMBL/GenBank/DDBJ whole genome shotgun (WGS) entry which is preliminary data.</text>
</comment>
<protein>
    <recommendedName>
        <fullName evidence="4">Salt-induced outer membrane protein</fullName>
    </recommendedName>
</protein>
<organism evidence="2 3">
    <name type="scientific">Pseudoxanthomonas broegbernensis</name>
    <dbReference type="NCBI Taxonomy" id="83619"/>
    <lineage>
        <taxon>Bacteria</taxon>
        <taxon>Pseudomonadati</taxon>
        <taxon>Pseudomonadota</taxon>
        <taxon>Gammaproteobacteria</taxon>
        <taxon>Lysobacterales</taxon>
        <taxon>Lysobacteraceae</taxon>
        <taxon>Pseudoxanthomonas</taxon>
    </lineage>
</organism>
<evidence type="ECO:0008006" key="4">
    <source>
        <dbReference type="Google" id="ProtNLM"/>
    </source>
</evidence>
<evidence type="ECO:0000313" key="2">
    <source>
        <dbReference type="EMBL" id="KAF1686068.1"/>
    </source>
</evidence>
<dbReference type="InterPro" id="IPR007433">
    <property type="entry name" value="DUF481"/>
</dbReference>
<proteinExistence type="predicted"/>
<name>A0A7V8GLU5_9GAMM</name>
<feature type="chain" id="PRO_5031566048" description="Salt-induced outer membrane protein" evidence="1">
    <location>
        <begin position="21"/>
        <end position="256"/>
    </location>
</feature>
<evidence type="ECO:0000256" key="1">
    <source>
        <dbReference type="SAM" id="SignalP"/>
    </source>
</evidence>
<accession>A0A7V8GLU5</accession>
<feature type="signal peptide" evidence="1">
    <location>
        <begin position="1"/>
        <end position="20"/>
    </location>
</feature>
<evidence type="ECO:0000313" key="3">
    <source>
        <dbReference type="Proteomes" id="UP000462066"/>
    </source>
</evidence>
<keyword evidence="1" id="KW-0732">Signal</keyword>
<keyword evidence="3" id="KW-1185">Reference proteome</keyword>
<dbReference type="Pfam" id="PF04338">
    <property type="entry name" value="DUF481"/>
    <property type="match status" value="1"/>
</dbReference>
<dbReference type="EMBL" id="MWIP01000009">
    <property type="protein sequence ID" value="KAF1686068.1"/>
    <property type="molecule type" value="Genomic_DNA"/>
</dbReference>
<dbReference type="Proteomes" id="UP000462066">
    <property type="component" value="Unassembled WGS sequence"/>
</dbReference>
<reference evidence="2 3" key="1">
    <citation type="submission" date="2017-10" db="EMBL/GenBank/DDBJ databases">
        <title>Whole genome sequencing of Pseudoxanthomonas broegbernensis DSM 12573(T).</title>
        <authorList>
            <person name="Kumar S."/>
            <person name="Bansal K."/>
            <person name="Kaur A."/>
            <person name="Patil P."/>
            <person name="Sharma S."/>
            <person name="Patil P.B."/>
        </authorList>
    </citation>
    <scope>NUCLEOTIDE SEQUENCE [LARGE SCALE GENOMIC DNA]</scope>
    <source>
        <strain evidence="2 3">DSM 12573</strain>
    </source>
</reference>
<dbReference type="AlphaFoldDB" id="A0A7V8GLU5"/>
<sequence length="256" mass="28241">MASLPASALLAALLPFAALAQDTPQDDGWKGTGELGLAMARGNSRSENLNAKIAFSREDAQWKHAFSAAALRAKGEVNGDFDGDGVAERRYVLSANRYDLGATSAYRFDPRNHTYGSARYERDDFSSYDYQATLTLGYGHRFVDNERTKLVGEIGPGYRRARETETGLVQSSLIGRGLLDFRHQLTANTELFDTLLVESGRDNTFVQNDLGVSVAMNERFALKAGLQARHNTDVDRTAGVERTDTLTTVNLVYNFR</sequence>